<reference evidence="5" key="1">
    <citation type="journal article" date="2015" name="Nature">
        <title>Complex archaea that bridge the gap between prokaryotes and eukaryotes.</title>
        <authorList>
            <person name="Spang A."/>
            <person name="Saw J.H."/>
            <person name="Jorgensen S.L."/>
            <person name="Zaremba-Niedzwiedzka K."/>
            <person name="Martijn J."/>
            <person name="Lind A.E."/>
            <person name="van Eijk R."/>
            <person name="Schleper C."/>
            <person name="Guy L."/>
            <person name="Ettema T.J."/>
        </authorList>
    </citation>
    <scope>NUCLEOTIDE SEQUENCE</scope>
</reference>
<dbReference type="SUPFAM" id="SSF88723">
    <property type="entry name" value="PIN domain-like"/>
    <property type="match status" value="1"/>
</dbReference>
<keyword evidence="3" id="KW-0460">Magnesium</keyword>
<dbReference type="InterPro" id="IPR036279">
    <property type="entry name" value="5-3_exonuclease_C_sf"/>
</dbReference>
<protein>
    <recommendedName>
        <fullName evidence="4">XPG-I domain-containing protein</fullName>
    </recommendedName>
</protein>
<accession>A0A0F9J1C2</accession>
<keyword evidence="1" id="KW-0479">Metal-binding</keyword>
<dbReference type="EMBL" id="LAZR01019312">
    <property type="protein sequence ID" value="KKL93002.1"/>
    <property type="molecule type" value="Genomic_DNA"/>
</dbReference>
<evidence type="ECO:0000256" key="3">
    <source>
        <dbReference type="ARBA" id="ARBA00022842"/>
    </source>
</evidence>
<evidence type="ECO:0000259" key="4">
    <source>
        <dbReference type="SMART" id="SM00484"/>
    </source>
</evidence>
<comment type="caution">
    <text evidence="5">The sequence shown here is derived from an EMBL/GenBank/DDBJ whole genome shotgun (WGS) entry which is preliminary data.</text>
</comment>
<dbReference type="InterPro" id="IPR008918">
    <property type="entry name" value="HhH2"/>
</dbReference>
<dbReference type="InterPro" id="IPR006086">
    <property type="entry name" value="XPG-I_dom"/>
</dbReference>
<dbReference type="SUPFAM" id="SSF47807">
    <property type="entry name" value="5' to 3' exonuclease, C-terminal subdomain"/>
    <property type="match status" value="1"/>
</dbReference>
<dbReference type="PANTHER" id="PTHR11081:SF9">
    <property type="entry name" value="FLAP ENDONUCLEASE 1"/>
    <property type="match status" value="1"/>
</dbReference>
<evidence type="ECO:0000256" key="1">
    <source>
        <dbReference type="ARBA" id="ARBA00022723"/>
    </source>
</evidence>
<dbReference type="PANTHER" id="PTHR11081">
    <property type="entry name" value="FLAP ENDONUCLEASE FAMILY MEMBER"/>
    <property type="match status" value="1"/>
</dbReference>
<evidence type="ECO:0000313" key="5">
    <source>
        <dbReference type="EMBL" id="KKL93002.1"/>
    </source>
</evidence>
<dbReference type="SMART" id="SM00279">
    <property type="entry name" value="HhH2"/>
    <property type="match status" value="1"/>
</dbReference>
<dbReference type="GO" id="GO:0003677">
    <property type="term" value="F:DNA binding"/>
    <property type="evidence" value="ECO:0007669"/>
    <property type="project" value="InterPro"/>
</dbReference>
<dbReference type="AlphaFoldDB" id="A0A0F9J1C2"/>
<organism evidence="5">
    <name type="scientific">marine sediment metagenome</name>
    <dbReference type="NCBI Taxonomy" id="412755"/>
    <lineage>
        <taxon>unclassified sequences</taxon>
        <taxon>metagenomes</taxon>
        <taxon>ecological metagenomes</taxon>
    </lineage>
</organism>
<keyword evidence="2" id="KW-0255">Endonuclease</keyword>
<dbReference type="Gene3D" id="3.40.50.1010">
    <property type="entry name" value="5'-nuclease"/>
    <property type="match status" value="1"/>
</dbReference>
<evidence type="ECO:0000256" key="2">
    <source>
        <dbReference type="ARBA" id="ARBA00022759"/>
    </source>
</evidence>
<dbReference type="GO" id="GO:0017108">
    <property type="term" value="F:5'-flap endonuclease activity"/>
    <property type="evidence" value="ECO:0007669"/>
    <property type="project" value="TreeGrafter"/>
</dbReference>
<dbReference type="InterPro" id="IPR006084">
    <property type="entry name" value="XPG/Rad2"/>
</dbReference>
<keyword evidence="2" id="KW-0540">Nuclease</keyword>
<proteinExistence type="predicted"/>
<gene>
    <name evidence="5" type="ORF">LCGC14_1879040</name>
</gene>
<keyword evidence="2" id="KW-0378">Hydrolase</keyword>
<name>A0A0F9J1C2_9ZZZZ</name>
<dbReference type="Pfam" id="PF00867">
    <property type="entry name" value="XPG_I"/>
    <property type="match status" value="1"/>
</dbReference>
<dbReference type="SMART" id="SM00484">
    <property type="entry name" value="XPGI"/>
    <property type="match status" value="1"/>
</dbReference>
<dbReference type="GO" id="GO:0046872">
    <property type="term" value="F:metal ion binding"/>
    <property type="evidence" value="ECO:0007669"/>
    <property type="project" value="UniProtKB-KW"/>
</dbReference>
<sequence length="365" mass="41824">MGLKLQNIINREVIGLQQLAGNIIAVDAPNIIMGLFNFARKNPDGTNAELILDRTQRPISHLYGLLYRLNFYYSKKVFPIFCFDGRDSELKRLITKDQLKDFKFTQEWYASAMKSGNREKAKEIALSKEYQWQNIILESKKLLGALGVPYIESPASAESQCAYLVKQGIANYSNSQDFDSLLFGCPSLIQNLSKSLRRKVQGKWMYNKVTLFHINLAKNIKALGINQFQLVDIGILIGTDYFPGIKGIGPKKALILLKKHQQIEKVIQEVSGKLDFFQLTPGIIKKVRKIFLLPEVNKSKTDFYWNLPNKASVFSLLCENHYLNKDRVSNNLDKLIMNYQKCKKHHQTMKRKPSSVQITLDSIIK</sequence>
<feature type="domain" description="XPG-I" evidence="4">
    <location>
        <begin position="144"/>
        <end position="225"/>
    </location>
</feature>
<dbReference type="Gene3D" id="1.10.150.20">
    <property type="entry name" value="5' to 3' exonuclease, C-terminal subdomain"/>
    <property type="match status" value="1"/>
</dbReference>
<dbReference type="InterPro" id="IPR029060">
    <property type="entry name" value="PIN-like_dom_sf"/>
</dbReference>
<dbReference type="PRINTS" id="PR00853">
    <property type="entry name" value="XPGRADSUPER"/>
</dbReference>